<protein>
    <submittedName>
        <fullName evidence="2">Uncharacterized protein</fullName>
    </submittedName>
</protein>
<dbReference type="SUPFAM" id="SSF53649">
    <property type="entry name" value="Alkaline phosphatase-like"/>
    <property type="match status" value="1"/>
</dbReference>
<dbReference type="InterPro" id="IPR017850">
    <property type="entry name" value="Alkaline_phosphatase_core_sf"/>
</dbReference>
<evidence type="ECO:0000256" key="1">
    <source>
        <dbReference type="SAM" id="Phobius"/>
    </source>
</evidence>
<evidence type="ECO:0000313" key="3">
    <source>
        <dbReference type="Proteomes" id="UP001164746"/>
    </source>
</evidence>
<keyword evidence="1" id="KW-1133">Transmembrane helix</keyword>
<keyword evidence="1" id="KW-0812">Transmembrane</keyword>
<reference evidence="2" key="1">
    <citation type="submission" date="2022-11" db="EMBL/GenBank/DDBJ databases">
        <title>Centuries of genome instability and evolution in soft-shell clam transmissible cancer (bioRxiv).</title>
        <authorList>
            <person name="Hart S.F.M."/>
            <person name="Yonemitsu M.A."/>
            <person name="Giersch R.M."/>
            <person name="Beal B.F."/>
            <person name="Arriagada G."/>
            <person name="Davis B.W."/>
            <person name="Ostrander E.A."/>
            <person name="Goff S.P."/>
            <person name="Metzger M.J."/>
        </authorList>
    </citation>
    <scope>NUCLEOTIDE SEQUENCE</scope>
    <source>
        <strain evidence="2">MELC-2E11</strain>
        <tissue evidence="2">Siphon/mantle</tissue>
    </source>
</reference>
<dbReference type="PANTHER" id="PTHR10974:SF1">
    <property type="entry name" value="FI08016P-RELATED"/>
    <property type="match status" value="1"/>
</dbReference>
<dbReference type="CDD" id="cd16021">
    <property type="entry name" value="ALP_like"/>
    <property type="match status" value="1"/>
</dbReference>
<evidence type="ECO:0000313" key="2">
    <source>
        <dbReference type="EMBL" id="WAR28886.1"/>
    </source>
</evidence>
<dbReference type="EMBL" id="CP111026">
    <property type="protein sequence ID" value="WAR28886.1"/>
    <property type="molecule type" value="Genomic_DNA"/>
</dbReference>
<dbReference type="Gene3D" id="3.40.720.10">
    <property type="entry name" value="Alkaline Phosphatase, subunit A"/>
    <property type="match status" value="1"/>
</dbReference>
<keyword evidence="3" id="KW-1185">Reference proteome</keyword>
<feature type="transmembrane region" description="Helical" evidence="1">
    <location>
        <begin position="21"/>
        <end position="37"/>
    </location>
</feature>
<dbReference type="PANTHER" id="PTHR10974">
    <property type="entry name" value="FI08016P-RELATED"/>
    <property type="match status" value="1"/>
</dbReference>
<accession>A0ABY7GCE4</accession>
<sequence>MWGLTWTRVQMTYRYLWKNRWEVALLVVTVIFLYIWIDGFGANRYPYDDAYFKPCSYPCYGQSCIGCRDVQRLVTVKDVNIIDHLKLRKALRSSLSKAGNVSDSAQICKRPNFDLNHDSVKYAFFKMEKLNCSKEELFYLENDVFKFKKFKIEESSLKKCVYYGIERANDNFASYSEPLTKKIAPYDTILDYDFVRIKCYLVKQEEKEIKEIENVVEDQEIRNDANNDLNVDKRTNSSHLEYIHVDDAAGNNFKLEDEGVDDNDVIEESNYSYDVPPFYHYEGFGEFEEADFDHLFARVVPKAEVFSRIKKLSPKTDFQTRPNVLMFGLDSMSHLSWQRKLPKTYRYLKDVLGSVVLDGYNIVGDATTAALIPMLTGKSEDELPEVRKNTFDSLFVDAYPLAWKDFRERGYVTLFAEDEPTIGVFNLRLNGFQDQPTDHYMRCFWQALWDTQMRKDSPRYCTGNVPNHIYLLNYTKDYFRKYENVSKFAFVFGSELTHWDNNPGEYMDSDIVDMLEFFRRKGYLDNTIVLAFADHGARYSRVRKTVQGKMEERLPFMSIAVPKWFREKYKTLYNNLLRNADKLATPFDIHETLMHILQLESYKSSKTSLKNIPRAISLFDKIPATRTCEAAHIQMHWCTCLKQLDLDVSDKHVQKSVNALVRFLNNQTKHVRTICEPLQFQALHHAFLLIPNEKVLMFQKSLDEDNRVANFSSQVNIDHAHFQVTIETSPNRGLFETTVQVNMTAGTYTVIESEISRLDRYGSQPACVQEKYPDLRKYCYCKNYKNATVDRA</sequence>
<dbReference type="Pfam" id="PF02995">
    <property type="entry name" value="DUF229"/>
    <property type="match status" value="1"/>
</dbReference>
<gene>
    <name evidence="2" type="ORF">MAR_014590</name>
</gene>
<dbReference type="Proteomes" id="UP001164746">
    <property type="component" value="Chromosome 15"/>
</dbReference>
<organism evidence="2 3">
    <name type="scientific">Mya arenaria</name>
    <name type="common">Soft-shell clam</name>
    <dbReference type="NCBI Taxonomy" id="6604"/>
    <lineage>
        <taxon>Eukaryota</taxon>
        <taxon>Metazoa</taxon>
        <taxon>Spiralia</taxon>
        <taxon>Lophotrochozoa</taxon>
        <taxon>Mollusca</taxon>
        <taxon>Bivalvia</taxon>
        <taxon>Autobranchia</taxon>
        <taxon>Heteroconchia</taxon>
        <taxon>Euheterodonta</taxon>
        <taxon>Imparidentia</taxon>
        <taxon>Neoheterodontei</taxon>
        <taxon>Myida</taxon>
        <taxon>Myoidea</taxon>
        <taxon>Myidae</taxon>
        <taxon>Mya</taxon>
    </lineage>
</organism>
<dbReference type="InterPro" id="IPR004245">
    <property type="entry name" value="DUF229"/>
</dbReference>
<name>A0ABY7GCE4_MYAAR</name>
<keyword evidence="1" id="KW-0472">Membrane</keyword>
<proteinExistence type="predicted"/>